<gene>
    <name evidence="4" type="ORF">J7E47_10640</name>
</gene>
<feature type="domain" description="SGNH hydrolase-type esterase" evidence="3">
    <location>
        <begin position="217"/>
        <end position="412"/>
    </location>
</feature>
<dbReference type="AlphaFoldDB" id="A0A944DGA9"/>
<dbReference type="InterPro" id="IPR053140">
    <property type="entry name" value="GDSL_Rv0518-like"/>
</dbReference>
<dbReference type="Proteomes" id="UP000692896">
    <property type="component" value="Unassembled WGS sequence"/>
</dbReference>
<dbReference type="RefSeq" id="WP_214912116.1">
    <property type="nucleotide sequence ID" value="NZ_JAGGNX010000014.1"/>
</dbReference>
<dbReference type="GO" id="GO:0016788">
    <property type="term" value="F:hydrolase activity, acting on ester bonds"/>
    <property type="evidence" value="ECO:0007669"/>
    <property type="project" value="UniProtKB-ARBA"/>
</dbReference>
<evidence type="ECO:0000313" key="5">
    <source>
        <dbReference type="Proteomes" id="UP000692896"/>
    </source>
</evidence>
<name>A0A944DGA9_PSEFL</name>
<dbReference type="CDD" id="cd01830">
    <property type="entry name" value="XynE_like"/>
    <property type="match status" value="1"/>
</dbReference>
<dbReference type="SUPFAM" id="SSF52266">
    <property type="entry name" value="SGNH hydrolase"/>
    <property type="match status" value="1"/>
</dbReference>
<sequence length="441" mass="46495">MKTISKGPTAAILVLTLGVGAAALSTQAAEPAPAQSWLASWTASPQPVWGADFPFPTNVPPVLRDQTVRQVARISLGGQRVRIVLSNAYGRQPLEIGSATVALSGSDAAIVSDSLRSVTFGGQVSATIPPGAPLVSDPVELPVSALSRLTVSLYLPNATPITTFHWDGRQTAWIVPGDRTTAPNLDTAQDTAQSTTARLLLSGIEVEAARSTQTVAVIGDSITDGATASLDTNSRWPDFLARRLAPHGVAVVNAGISGARLLSDGMGVNALARLDRDVLDQPGVRSVVVLLGINDISWPGTVFEPNGTRPTLDAMIAGYRQLVDRARSRGVRVIGATLTPFEGALPGTPLDNYYQVDKDALRRQLNAWIRESGAFDAVIDFDAVTRDTSHPARLNPRFDSGDRLHPGDAGNHAMSETIALDVLVPGLTLRPSSTPTATQEH</sequence>
<proteinExistence type="predicted"/>
<comment type="caution">
    <text evidence="4">The sequence shown here is derived from an EMBL/GenBank/DDBJ whole genome shotgun (WGS) entry which is preliminary data.</text>
</comment>
<evidence type="ECO:0000313" key="4">
    <source>
        <dbReference type="EMBL" id="MBT2329177.1"/>
    </source>
</evidence>
<reference evidence="4" key="1">
    <citation type="submission" date="2021-03" db="EMBL/GenBank/DDBJ databases">
        <title>Genomic analysis provides insights into the functional capacity of soil bacteria communities inhabiting an altitudinal gradient in the Atacama Desert.</title>
        <authorList>
            <person name="Gonzalez M."/>
            <person name="Maldonado J."/>
            <person name="Maza F."/>
            <person name="Hodar C."/>
            <person name="Cortes M."/>
            <person name="Palma R."/>
            <person name="Andreani C."/>
            <person name="Gaete A."/>
            <person name="Vasquez-Dean J."/>
            <person name="Acuna V."/>
            <person name="Aguado M."/>
            <person name="Mandakovic D."/>
            <person name="Latorre M."/>
            <person name="Orellana A."/>
            <person name="Gutierrez R."/>
            <person name="Montecino M."/>
            <person name="Allende M."/>
            <person name="Maass A."/>
            <person name="Cambiazo V."/>
        </authorList>
    </citation>
    <scope>NUCLEOTIDE SEQUENCE</scope>
    <source>
        <strain evidence="4">ISL-25</strain>
    </source>
</reference>
<dbReference type="PANTHER" id="PTHR43784:SF2">
    <property type="entry name" value="GDSL-LIKE LIPASE_ACYLHYDROLASE, PUTATIVE (AFU_ORTHOLOGUE AFUA_2G00820)-RELATED"/>
    <property type="match status" value="1"/>
</dbReference>
<evidence type="ECO:0000259" key="3">
    <source>
        <dbReference type="Pfam" id="PF13472"/>
    </source>
</evidence>
<dbReference type="InterPro" id="IPR013830">
    <property type="entry name" value="SGNH_hydro"/>
</dbReference>
<dbReference type="PANTHER" id="PTHR43784">
    <property type="entry name" value="GDSL-LIKE LIPASE/ACYLHYDROLASE, PUTATIVE (AFU_ORTHOLOGUE AFUA_2G00820)-RELATED"/>
    <property type="match status" value="1"/>
</dbReference>
<organism evidence="4 5">
    <name type="scientific">Pseudomonas fluorescens</name>
    <dbReference type="NCBI Taxonomy" id="294"/>
    <lineage>
        <taxon>Bacteria</taxon>
        <taxon>Pseudomonadati</taxon>
        <taxon>Pseudomonadota</taxon>
        <taxon>Gammaproteobacteria</taxon>
        <taxon>Pseudomonadales</taxon>
        <taxon>Pseudomonadaceae</taxon>
        <taxon>Pseudomonas</taxon>
    </lineage>
</organism>
<evidence type="ECO:0000256" key="1">
    <source>
        <dbReference type="SAM" id="MobiDB-lite"/>
    </source>
</evidence>
<dbReference type="Gene3D" id="3.40.50.1110">
    <property type="entry name" value="SGNH hydrolase"/>
    <property type="match status" value="1"/>
</dbReference>
<evidence type="ECO:0000256" key="2">
    <source>
        <dbReference type="SAM" id="SignalP"/>
    </source>
</evidence>
<accession>A0A944DGA9</accession>
<feature type="chain" id="PRO_5037487668" evidence="2">
    <location>
        <begin position="29"/>
        <end position="441"/>
    </location>
</feature>
<dbReference type="InterPro" id="IPR036514">
    <property type="entry name" value="SGNH_hydro_sf"/>
</dbReference>
<dbReference type="Pfam" id="PF13472">
    <property type="entry name" value="Lipase_GDSL_2"/>
    <property type="match status" value="1"/>
</dbReference>
<dbReference type="EMBL" id="JAGGOB010000021">
    <property type="protein sequence ID" value="MBT2329177.1"/>
    <property type="molecule type" value="Genomic_DNA"/>
</dbReference>
<keyword evidence="4" id="KW-0378">Hydrolase</keyword>
<feature type="region of interest" description="Disordered" evidence="1">
    <location>
        <begin position="390"/>
        <end position="411"/>
    </location>
</feature>
<keyword evidence="2" id="KW-0732">Signal</keyword>
<feature type="signal peptide" evidence="2">
    <location>
        <begin position="1"/>
        <end position="28"/>
    </location>
</feature>
<protein>
    <submittedName>
        <fullName evidence="4">SGNH/GDSL hydrolase family protein</fullName>
    </submittedName>
</protein>